<reference evidence="2 3" key="1">
    <citation type="journal article" date="2012" name="BMC Genomics">
        <title>Tools to kill: Genome of one of the most destructive plant pathogenic fungi Macrophomina phaseolina.</title>
        <authorList>
            <person name="Islam M.S."/>
            <person name="Haque M.S."/>
            <person name="Islam M.M."/>
            <person name="Emdad E.M."/>
            <person name="Halim A."/>
            <person name="Hossen Q.M.M."/>
            <person name="Hossain M.Z."/>
            <person name="Ahmed B."/>
            <person name="Rahim S."/>
            <person name="Rahman M.S."/>
            <person name="Alam M.M."/>
            <person name="Hou S."/>
            <person name="Wan X."/>
            <person name="Saito J.A."/>
            <person name="Alam M."/>
        </authorList>
    </citation>
    <scope>NUCLEOTIDE SEQUENCE [LARGE SCALE GENOMIC DNA]</scope>
    <source>
        <strain evidence="2 3">MS6</strain>
    </source>
</reference>
<evidence type="ECO:0000256" key="1">
    <source>
        <dbReference type="SAM" id="MobiDB-lite"/>
    </source>
</evidence>
<proteinExistence type="predicted"/>
<sequence length="132" mass="14659">MRTNMDPLTPATSTLSPAISHIAETASALSASITEHAMPKSRSSSPLSTDGADKKIDDKEKQRQTVRWVLDAPRRFRAKVAEGKVDEAKNEWEEIQGLLEKWDGVKGVQEVRKACEDALVLREEAAEEDKKD</sequence>
<dbReference type="STRING" id="1126212.K2R3N1"/>
<name>K2R3N1_MACPH</name>
<comment type="caution">
    <text evidence="2">The sequence shown here is derived from an EMBL/GenBank/DDBJ whole genome shotgun (WGS) entry which is preliminary data.</text>
</comment>
<protein>
    <submittedName>
        <fullName evidence="2">Uncharacterized protein</fullName>
    </submittedName>
</protein>
<dbReference type="AlphaFoldDB" id="K2R3N1"/>
<feature type="compositionally biased region" description="Basic and acidic residues" evidence="1">
    <location>
        <begin position="51"/>
        <end position="63"/>
    </location>
</feature>
<feature type="region of interest" description="Disordered" evidence="1">
    <location>
        <begin position="34"/>
        <end position="64"/>
    </location>
</feature>
<evidence type="ECO:0000313" key="2">
    <source>
        <dbReference type="EMBL" id="EKG16936.1"/>
    </source>
</evidence>
<dbReference type="InParanoid" id="K2R3N1"/>
<dbReference type="EMBL" id="AHHD01000259">
    <property type="protein sequence ID" value="EKG16936.1"/>
    <property type="molecule type" value="Genomic_DNA"/>
</dbReference>
<organism evidence="2 3">
    <name type="scientific">Macrophomina phaseolina (strain MS6)</name>
    <name type="common">Charcoal rot fungus</name>
    <dbReference type="NCBI Taxonomy" id="1126212"/>
    <lineage>
        <taxon>Eukaryota</taxon>
        <taxon>Fungi</taxon>
        <taxon>Dikarya</taxon>
        <taxon>Ascomycota</taxon>
        <taxon>Pezizomycotina</taxon>
        <taxon>Dothideomycetes</taxon>
        <taxon>Dothideomycetes incertae sedis</taxon>
        <taxon>Botryosphaeriales</taxon>
        <taxon>Botryosphaeriaceae</taxon>
        <taxon>Macrophomina</taxon>
    </lineage>
</organism>
<dbReference type="OrthoDB" id="203678at2759"/>
<evidence type="ECO:0000313" key="3">
    <source>
        <dbReference type="Proteomes" id="UP000007129"/>
    </source>
</evidence>
<accession>K2R3N1</accession>
<gene>
    <name evidence="2" type="ORF">MPH_05917</name>
</gene>
<dbReference type="VEuPathDB" id="FungiDB:MPH_05917"/>
<dbReference type="HOGENOM" id="CLU_1917437_0_0_1"/>
<dbReference type="Proteomes" id="UP000007129">
    <property type="component" value="Unassembled WGS sequence"/>
</dbReference>